<dbReference type="Gene3D" id="3.30.1340.30">
    <property type="match status" value="1"/>
</dbReference>
<dbReference type="AlphaFoldDB" id="A0A8B6XAT3"/>
<dbReference type="OrthoDB" id="7360581at2"/>
<name>A0A8B6XAT3_9BURK</name>
<proteinExistence type="predicted"/>
<dbReference type="GO" id="GO:0042597">
    <property type="term" value="C:periplasmic space"/>
    <property type="evidence" value="ECO:0007669"/>
    <property type="project" value="UniProtKB-SubCell"/>
</dbReference>
<dbReference type="InterPro" id="IPR014004">
    <property type="entry name" value="Transpt-assoc_nodulatn_dom_bac"/>
</dbReference>
<dbReference type="PANTHER" id="PTHR34606:SF16">
    <property type="entry name" value="BON DOMAIN-CONTAINING PROTEIN"/>
    <property type="match status" value="1"/>
</dbReference>
<keyword evidence="3" id="KW-0677">Repeat</keyword>
<reference evidence="9" key="2">
    <citation type="submission" date="2025-08" db="UniProtKB">
        <authorList>
            <consortium name="RefSeq"/>
        </authorList>
    </citation>
    <scope>IDENTIFICATION</scope>
</reference>
<evidence type="ECO:0000256" key="3">
    <source>
        <dbReference type="ARBA" id="ARBA00022737"/>
    </source>
</evidence>
<evidence type="ECO:0000256" key="6">
    <source>
        <dbReference type="SAM" id="SignalP"/>
    </source>
</evidence>
<evidence type="ECO:0000256" key="1">
    <source>
        <dbReference type="ARBA" id="ARBA00004418"/>
    </source>
</evidence>
<evidence type="ECO:0000256" key="4">
    <source>
        <dbReference type="ARBA" id="ARBA00022764"/>
    </source>
</evidence>
<evidence type="ECO:0000313" key="9">
    <source>
        <dbReference type="RefSeq" id="WP_084544767.1"/>
    </source>
</evidence>
<dbReference type="PANTHER" id="PTHR34606">
    <property type="entry name" value="BON DOMAIN-CONTAINING PROTEIN"/>
    <property type="match status" value="1"/>
</dbReference>
<dbReference type="RefSeq" id="WP_084544767.1">
    <property type="nucleotide sequence ID" value="NZ_AXWS01000007.1"/>
</dbReference>
<dbReference type="Pfam" id="PF04972">
    <property type="entry name" value="BON"/>
    <property type="match status" value="1"/>
</dbReference>
<sequence length="111" mass="11569">MTATKLIARGLVVAMLGTGAVLATGCASSPTSESFGEHIDDSVITTKVKNAFIQDKTVNATDISVETFKGTVQLSGFANSQAEIDQAVMLARQVKGVVGVKNDVRLKTAAR</sequence>
<dbReference type="PROSITE" id="PS51257">
    <property type="entry name" value="PROKAR_LIPOPROTEIN"/>
    <property type="match status" value="1"/>
</dbReference>
<dbReference type="InterPro" id="IPR051686">
    <property type="entry name" value="Lipoprotein_DolP"/>
</dbReference>
<protein>
    <recommendedName>
        <fullName evidence="5">Osmotically-inducible protein Y</fullName>
    </recommendedName>
</protein>
<reference evidence="9" key="1">
    <citation type="journal article" date="2003" name="Trends Biochem. Sci.">
        <title>The BON domain: a putative membrane-binding domain.</title>
        <authorList>
            <person name="Yeats C."/>
            <person name="Bateman A."/>
        </authorList>
    </citation>
    <scope>NUCLEOTIDE SEQUENCE</scope>
</reference>
<dbReference type="Proteomes" id="UP000675920">
    <property type="component" value="Unplaced"/>
</dbReference>
<organism evidence="8 9">
    <name type="scientific">Derxia gummosa DSM 723</name>
    <dbReference type="NCBI Taxonomy" id="1121388"/>
    <lineage>
        <taxon>Bacteria</taxon>
        <taxon>Pseudomonadati</taxon>
        <taxon>Pseudomonadota</taxon>
        <taxon>Betaproteobacteria</taxon>
        <taxon>Burkholderiales</taxon>
        <taxon>Alcaligenaceae</taxon>
        <taxon>Derxia</taxon>
    </lineage>
</organism>
<evidence type="ECO:0000259" key="7">
    <source>
        <dbReference type="PROSITE" id="PS50914"/>
    </source>
</evidence>
<keyword evidence="8" id="KW-1185">Reference proteome</keyword>
<feature type="domain" description="BON" evidence="7">
    <location>
        <begin position="40"/>
        <end position="108"/>
    </location>
</feature>
<evidence type="ECO:0000313" key="8">
    <source>
        <dbReference type="Proteomes" id="UP000675920"/>
    </source>
</evidence>
<keyword evidence="4" id="KW-0574">Periplasm</keyword>
<evidence type="ECO:0000256" key="2">
    <source>
        <dbReference type="ARBA" id="ARBA00022729"/>
    </source>
</evidence>
<accession>A0A8B6XAT3</accession>
<dbReference type="InterPro" id="IPR007055">
    <property type="entry name" value="BON_dom"/>
</dbReference>
<comment type="subcellular location">
    <subcellularLocation>
        <location evidence="1">Periplasm</location>
    </subcellularLocation>
</comment>
<feature type="signal peptide" evidence="6">
    <location>
        <begin position="1"/>
        <end position="23"/>
    </location>
</feature>
<keyword evidence="2 6" id="KW-0732">Signal</keyword>
<evidence type="ECO:0000256" key="5">
    <source>
        <dbReference type="ARBA" id="ARBA00070588"/>
    </source>
</evidence>
<dbReference type="SMART" id="SM00749">
    <property type="entry name" value="BON"/>
    <property type="match status" value="1"/>
</dbReference>
<dbReference type="FunFam" id="3.30.1340.30:FF:000001">
    <property type="entry name" value="Molecular chaperone OsmY"/>
    <property type="match status" value="1"/>
</dbReference>
<dbReference type="PROSITE" id="PS50914">
    <property type="entry name" value="BON"/>
    <property type="match status" value="1"/>
</dbReference>
<feature type="chain" id="PRO_5034404692" description="Osmotically-inducible protein Y" evidence="6">
    <location>
        <begin position="24"/>
        <end position="111"/>
    </location>
</feature>